<dbReference type="InterPro" id="IPR005135">
    <property type="entry name" value="Endo/exonuclease/phosphatase"/>
</dbReference>
<evidence type="ECO:0000313" key="2">
    <source>
        <dbReference type="EMBL" id="KAL0311520.1"/>
    </source>
</evidence>
<dbReference type="PANTHER" id="PTHR35218">
    <property type="entry name" value="RNASE H DOMAIN-CONTAINING PROTEIN"/>
    <property type="match status" value="1"/>
</dbReference>
<proteinExistence type="predicted"/>
<comment type="caution">
    <text evidence="2">The sequence shown here is derived from an EMBL/GenBank/DDBJ whole genome shotgun (WGS) entry which is preliminary data.</text>
</comment>
<dbReference type="EMBL" id="JACGWK010000016">
    <property type="protein sequence ID" value="KAL0311520.1"/>
    <property type="molecule type" value="Genomic_DNA"/>
</dbReference>
<feature type="domain" description="Endonuclease/exonuclease/phosphatase" evidence="1">
    <location>
        <begin position="133"/>
        <end position="278"/>
    </location>
</feature>
<dbReference type="AlphaFoldDB" id="A0AAW2KX12"/>
<reference evidence="2" key="2">
    <citation type="journal article" date="2024" name="Plant">
        <title>Genomic evolution and insights into agronomic trait innovations of Sesamum species.</title>
        <authorList>
            <person name="Miao H."/>
            <person name="Wang L."/>
            <person name="Qu L."/>
            <person name="Liu H."/>
            <person name="Sun Y."/>
            <person name="Le M."/>
            <person name="Wang Q."/>
            <person name="Wei S."/>
            <person name="Zheng Y."/>
            <person name="Lin W."/>
            <person name="Duan Y."/>
            <person name="Cao H."/>
            <person name="Xiong S."/>
            <person name="Wang X."/>
            <person name="Wei L."/>
            <person name="Li C."/>
            <person name="Ma Q."/>
            <person name="Ju M."/>
            <person name="Zhao R."/>
            <person name="Li G."/>
            <person name="Mu C."/>
            <person name="Tian Q."/>
            <person name="Mei H."/>
            <person name="Zhang T."/>
            <person name="Gao T."/>
            <person name="Zhang H."/>
        </authorList>
    </citation>
    <scope>NUCLEOTIDE SEQUENCE</scope>
    <source>
        <strain evidence="2">G01</strain>
    </source>
</reference>
<dbReference type="SUPFAM" id="SSF56219">
    <property type="entry name" value="DNase I-like"/>
    <property type="match status" value="1"/>
</dbReference>
<dbReference type="InterPro" id="IPR036691">
    <property type="entry name" value="Endo/exonu/phosph_ase_sf"/>
</dbReference>
<accession>A0AAW2KX12</accession>
<dbReference type="Pfam" id="PF03372">
    <property type="entry name" value="Exo_endo_phos"/>
    <property type="match status" value="1"/>
</dbReference>
<gene>
    <name evidence="2" type="ORF">Sangu_2446700</name>
</gene>
<organism evidence="2">
    <name type="scientific">Sesamum angustifolium</name>
    <dbReference type="NCBI Taxonomy" id="2727405"/>
    <lineage>
        <taxon>Eukaryota</taxon>
        <taxon>Viridiplantae</taxon>
        <taxon>Streptophyta</taxon>
        <taxon>Embryophyta</taxon>
        <taxon>Tracheophyta</taxon>
        <taxon>Spermatophyta</taxon>
        <taxon>Magnoliopsida</taxon>
        <taxon>eudicotyledons</taxon>
        <taxon>Gunneridae</taxon>
        <taxon>Pentapetalae</taxon>
        <taxon>asterids</taxon>
        <taxon>lamiids</taxon>
        <taxon>Lamiales</taxon>
        <taxon>Pedaliaceae</taxon>
        <taxon>Sesamum</taxon>
    </lineage>
</organism>
<sequence>MTKEVANHIGRKIGRLRNADQQTEPESWGSFMRLRVALEVSKPLPRALKIRTVLGDEHLVSFTYERKALSSQGGYPFGPWLRAATGSVSRNRGSQLKNVNAHVQDCRPRFTSRPPIGSSSPDQRARGTAIFGLGNPLTVKGLGDLLRDNKPTLVFLAETKCFASQIEVLKRKFNLFGCNVDPKGRSGGLAILWQKYVDIQLQSFSRYHIDVSVRVKESDEWWRFSGIYGEPDTSKRDHTWRLLRRRHSQSIRPWLCAGDFNEILEHSEKEGGPPRAEWLIRNFRN</sequence>
<dbReference type="PANTHER" id="PTHR35218:SF9">
    <property type="entry name" value="ENDONUCLEASE_EXONUCLEASE_PHOSPHATASE DOMAIN-CONTAINING PROTEIN"/>
    <property type="match status" value="1"/>
</dbReference>
<name>A0AAW2KX12_9LAMI</name>
<dbReference type="Gene3D" id="3.60.10.10">
    <property type="entry name" value="Endonuclease/exonuclease/phosphatase"/>
    <property type="match status" value="1"/>
</dbReference>
<dbReference type="GO" id="GO:0003824">
    <property type="term" value="F:catalytic activity"/>
    <property type="evidence" value="ECO:0007669"/>
    <property type="project" value="InterPro"/>
</dbReference>
<reference evidence="2" key="1">
    <citation type="submission" date="2020-06" db="EMBL/GenBank/DDBJ databases">
        <authorList>
            <person name="Li T."/>
            <person name="Hu X."/>
            <person name="Zhang T."/>
            <person name="Song X."/>
            <person name="Zhang H."/>
            <person name="Dai N."/>
            <person name="Sheng W."/>
            <person name="Hou X."/>
            <person name="Wei L."/>
        </authorList>
    </citation>
    <scope>NUCLEOTIDE SEQUENCE</scope>
    <source>
        <strain evidence="2">G01</strain>
        <tissue evidence="2">Leaf</tissue>
    </source>
</reference>
<protein>
    <recommendedName>
        <fullName evidence="1">Endonuclease/exonuclease/phosphatase domain-containing protein</fullName>
    </recommendedName>
</protein>
<evidence type="ECO:0000259" key="1">
    <source>
        <dbReference type="Pfam" id="PF03372"/>
    </source>
</evidence>